<name>A0ABX3HAR6_PAEBO</name>
<dbReference type="InterPro" id="IPR027417">
    <property type="entry name" value="P-loop_NTPase"/>
</dbReference>
<gene>
    <name evidence="6" type="ORF">BSK56_14645</name>
</gene>
<comment type="similarity">
    <text evidence="1">Belongs to the ABC transporter superfamily.</text>
</comment>
<organism evidence="6 7">
    <name type="scientific">Paenibacillus borealis</name>
    <dbReference type="NCBI Taxonomy" id="160799"/>
    <lineage>
        <taxon>Bacteria</taxon>
        <taxon>Bacillati</taxon>
        <taxon>Bacillota</taxon>
        <taxon>Bacilli</taxon>
        <taxon>Bacillales</taxon>
        <taxon>Paenibacillaceae</taxon>
        <taxon>Paenibacillus</taxon>
    </lineage>
</organism>
<dbReference type="InterPro" id="IPR003439">
    <property type="entry name" value="ABC_transporter-like_ATP-bd"/>
</dbReference>
<dbReference type="PROSITE" id="PS00211">
    <property type="entry name" value="ABC_TRANSPORTER_1"/>
    <property type="match status" value="1"/>
</dbReference>
<dbReference type="Pfam" id="PF00005">
    <property type="entry name" value="ABC_tran"/>
    <property type="match status" value="1"/>
</dbReference>
<keyword evidence="7" id="KW-1185">Reference proteome</keyword>
<keyword evidence="4 6" id="KW-0067">ATP-binding</keyword>
<evidence type="ECO:0000313" key="6">
    <source>
        <dbReference type="EMBL" id="OMD47065.1"/>
    </source>
</evidence>
<keyword evidence="2" id="KW-0813">Transport</keyword>
<evidence type="ECO:0000256" key="2">
    <source>
        <dbReference type="ARBA" id="ARBA00022448"/>
    </source>
</evidence>
<dbReference type="SUPFAM" id="SSF52540">
    <property type="entry name" value="P-loop containing nucleoside triphosphate hydrolases"/>
    <property type="match status" value="1"/>
</dbReference>
<feature type="domain" description="ABC transporter" evidence="5">
    <location>
        <begin position="7"/>
        <end position="230"/>
    </location>
</feature>
<dbReference type="PANTHER" id="PTHR43335:SF4">
    <property type="entry name" value="ABC TRANSPORTER, ATP-BINDING PROTEIN"/>
    <property type="match status" value="1"/>
</dbReference>
<reference evidence="6 7" key="1">
    <citation type="submission" date="2016-10" db="EMBL/GenBank/DDBJ databases">
        <title>Paenibacillus species isolates.</title>
        <authorList>
            <person name="Beno S.M."/>
        </authorList>
    </citation>
    <scope>NUCLEOTIDE SEQUENCE [LARGE SCALE GENOMIC DNA]</scope>
    <source>
        <strain evidence="6 7">FSL H7-0744</strain>
    </source>
</reference>
<dbReference type="InterPro" id="IPR017871">
    <property type="entry name" value="ABC_transporter-like_CS"/>
</dbReference>
<evidence type="ECO:0000259" key="5">
    <source>
        <dbReference type="PROSITE" id="PS50893"/>
    </source>
</evidence>
<accession>A0ABX3HAR6</accession>
<sequence length="260" mass="28435">MGSKLLLKARGINKTFGSRKVVNNLNLSIETGDIYGFLGPNGAGKTTTIRILLGLISPDSGEVKIDGVSLRTDFKKSISAIGAMIDPAFYTYLSGYDNLRLIANLIPGMNNSNIKVVLDIVGMMERAEDKVKTYSLGMKQRLGIASALLNNPKLIILDEPTNGLDPQGMVEIRELVVHLAKEKGISFLISSHLLVEVEQICYVQSAQCIPQGILVELRNGYASSLNQVMVAQQIPVEAIVPQNDTLEKFFFEIQNRGQRG</sequence>
<dbReference type="PROSITE" id="PS50893">
    <property type="entry name" value="ABC_TRANSPORTER_2"/>
    <property type="match status" value="1"/>
</dbReference>
<dbReference type="PANTHER" id="PTHR43335">
    <property type="entry name" value="ABC TRANSPORTER, ATP-BINDING PROTEIN"/>
    <property type="match status" value="1"/>
</dbReference>
<evidence type="ECO:0000256" key="4">
    <source>
        <dbReference type="ARBA" id="ARBA00022840"/>
    </source>
</evidence>
<evidence type="ECO:0000313" key="7">
    <source>
        <dbReference type="Proteomes" id="UP000187412"/>
    </source>
</evidence>
<dbReference type="Proteomes" id="UP000187412">
    <property type="component" value="Unassembled WGS sequence"/>
</dbReference>
<dbReference type="InterPro" id="IPR003593">
    <property type="entry name" value="AAA+_ATPase"/>
</dbReference>
<dbReference type="SMART" id="SM00382">
    <property type="entry name" value="AAA"/>
    <property type="match status" value="1"/>
</dbReference>
<protein>
    <submittedName>
        <fullName evidence="6">ABC transporter ATP-binding protein</fullName>
    </submittedName>
</protein>
<dbReference type="EMBL" id="MPTB01000017">
    <property type="protein sequence ID" value="OMD47065.1"/>
    <property type="molecule type" value="Genomic_DNA"/>
</dbReference>
<evidence type="ECO:0000256" key="3">
    <source>
        <dbReference type="ARBA" id="ARBA00022741"/>
    </source>
</evidence>
<evidence type="ECO:0000256" key="1">
    <source>
        <dbReference type="ARBA" id="ARBA00005417"/>
    </source>
</evidence>
<dbReference type="RefSeq" id="WP_076111214.1">
    <property type="nucleotide sequence ID" value="NZ_MPTB01000017.1"/>
</dbReference>
<dbReference type="GO" id="GO:0005524">
    <property type="term" value="F:ATP binding"/>
    <property type="evidence" value="ECO:0007669"/>
    <property type="project" value="UniProtKB-KW"/>
</dbReference>
<comment type="caution">
    <text evidence="6">The sequence shown here is derived from an EMBL/GenBank/DDBJ whole genome shotgun (WGS) entry which is preliminary data.</text>
</comment>
<dbReference type="Gene3D" id="3.40.50.300">
    <property type="entry name" value="P-loop containing nucleotide triphosphate hydrolases"/>
    <property type="match status" value="1"/>
</dbReference>
<keyword evidence="3" id="KW-0547">Nucleotide-binding</keyword>
<proteinExistence type="inferred from homology"/>